<dbReference type="PANTHER" id="PTHR38490:SF1">
    <property type="entry name" value="CYSTEINE AND TYROSINE-RICH PROTEIN 1"/>
    <property type="match status" value="1"/>
</dbReference>
<evidence type="ECO:0000256" key="3">
    <source>
        <dbReference type="ARBA" id="ARBA00016494"/>
    </source>
</evidence>
<dbReference type="GO" id="GO:0016020">
    <property type="term" value="C:membrane"/>
    <property type="evidence" value="ECO:0007669"/>
    <property type="project" value="UniProtKB-SubCell"/>
</dbReference>
<reference evidence="9" key="2">
    <citation type="submission" date="2025-08" db="UniProtKB">
        <authorList>
            <consortium name="Ensembl"/>
        </authorList>
    </citation>
    <scope>IDENTIFICATION</scope>
</reference>
<dbReference type="InterPro" id="IPR022640">
    <property type="entry name" value="CYYR1"/>
</dbReference>
<feature type="compositionally biased region" description="Basic and acidic residues" evidence="8">
    <location>
        <begin position="1"/>
        <end position="28"/>
    </location>
</feature>
<dbReference type="Proteomes" id="UP000001074">
    <property type="component" value="Unassembled WGS sequence"/>
</dbReference>
<evidence type="ECO:0000256" key="8">
    <source>
        <dbReference type="SAM" id="MobiDB-lite"/>
    </source>
</evidence>
<evidence type="ECO:0000256" key="7">
    <source>
        <dbReference type="ARBA" id="ARBA00023136"/>
    </source>
</evidence>
<dbReference type="Ensembl" id="ENSMLUT00000005139.2">
    <property type="protein sequence ID" value="ENSMLUP00000004689.2"/>
    <property type="gene ID" value="ENSMLUG00000005142.2"/>
</dbReference>
<feature type="compositionally biased region" description="Pro residues" evidence="8">
    <location>
        <begin position="39"/>
        <end position="49"/>
    </location>
</feature>
<keyword evidence="10" id="KW-1185">Reference proteome</keyword>
<comment type="subcellular location">
    <subcellularLocation>
        <location evidence="1">Membrane</location>
        <topology evidence="1">Single-pass type I membrane protein</topology>
    </subcellularLocation>
</comment>
<keyword evidence="5" id="KW-0732">Signal</keyword>
<evidence type="ECO:0000313" key="10">
    <source>
        <dbReference type="Proteomes" id="UP000001074"/>
    </source>
</evidence>
<dbReference type="AlphaFoldDB" id="G1P424"/>
<evidence type="ECO:0000256" key="4">
    <source>
        <dbReference type="ARBA" id="ARBA00022692"/>
    </source>
</evidence>
<organism evidence="9 10">
    <name type="scientific">Myotis lucifugus</name>
    <name type="common">Little brown bat</name>
    <dbReference type="NCBI Taxonomy" id="59463"/>
    <lineage>
        <taxon>Eukaryota</taxon>
        <taxon>Metazoa</taxon>
        <taxon>Chordata</taxon>
        <taxon>Craniata</taxon>
        <taxon>Vertebrata</taxon>
        <taxon>Euteleostomi</taxon>
        <taxon>Mammalia</taxon>
        <taxon>Eutheria</taxon>
        <taxon>Laurasiatheria</taxon>
        <taxon>Chiroptera</taxon>
        <taxon>Yangochiroptera</taxon>
        <taxon>Vespertilionidae</taxon>
        <taxon>Myotis</taxon>
    </lineage>
</organism>
<proteinExistence type="inferred from homology"/>
<dbReference type="EMBL" id="AAPE02031167">
    <property type="status" value="NOT_ANNOTATED_CDS"/>
    <property type="molecule type" value="Genomic_DNA"/>
</dbReference>
<dbReference type="PANTHER" id="PTHR38490">
    <property type="entry name" value="CYSTEINE AND TYROSINE-RICH PROTEIN 1"/>
    <property type="match status" value="1"/>
</dbReference>
<evidence type="ECO:0000256" key="5">
    <source>
        <dbReference type="ARBA" id="ARBA00022729"/>
    </source>
</evidence>
<comment type="similarity">
    <text evidence="2">Belongs to the CYYR1 family.</text>
</comment>
<evidence type="ECO:0000256" key="6">
    <source>
        <dbReference type="ARBA" id="ARBA00022989"/>
    </source>
</evidence>
<dbReference type="HOGENOM" id="CLU_090684_0_0_1"/>
<keyword evidence="7" id="KW-0472">Membrane</keyword>
<dbReference type="Pfam" id="PF10873">
    <property type="entry name" value="CYYR1"/>
    <property type="match status" value="1"/>
</dbReference>
<feature type="region of interest" description="Disordered" evidence="8">
    <location>
        <begin position="1"/>
        <end position="88"/>
    </location>
</feature>
<dbReference type="eggNOG" id="ENOG502S121">
    <property type="taxonomic scope" value="Eukaryota"/>
</dbReference>
<sequence>MKREPRWPRTHDRPPRPPPGPRRERQRDLGPIAAGCGPPGSPPRLPPWPGLCATPLPGALPAPSDRPPSPPSPPSPSVPGSAVAPSRSRLSVCPAGLARNLRPPAWMDARRLPGGPGLLLPKLVLLSVLADKCLAQCGKDCRSYCCDGTTPYCCSYYAYIGNILSLCCLL</sequence>
<evidence type="ECO:0000313" key="9">
    <source>
        <dbReference type="Ensembl" id="ENSMLUP00000004689.2"/>
    </source>
</evidence>
<dbReference type="STRING" id="59463.ENSMLUP00000004689"/>
<name>G1P424_MYOLU</name>
<evidence type="ECO:0000256" key="1">
    <source>
        <dbReference type="ARBA" id="ARBA00004479"/>
    </source>
</evidence>
<accession>G1P424</accession>
<keyword evidence="4" id="KW-0812">Transmembrane</keyword>
<protein>
    <recommendedName>
        <fullName evidence="3">Cysteine and tyrosine-rich protein 1</fullName>
    </recommendedName>
</protein>
<dbReference type="GeneTree" id="ENSGT00940000169253"/>
<reference evidence="9 10" key="1">
    <citation type="journal article" date="2011" name="Nature">
        <title>A high-resolution map of human evolutionary constraint using 29 mammals.</title>
        <authorList>
            <person name="Lindblad-Toh K."/>
            <person name="Garber M."/>
            <person name="Zuk O."/>
            <person name="Lin M.F."/>
            <person name="Parker B.J."/>
            <person name="Washietl S."/>
            <person name="Kheradpour P."/>
            <person name="Ernst J."/>
            <person name="Jordan G."/>
            <person name="Mauceli E."/>
            <person name="Ward L.D."/>
            <person name="Lowe C.B."/>
            <person name="Holloway A.K."/>
            <person name="Clamp M."/>
            <person name="Gnerre S."/>
            <person name="Alfoldi J."/>
            <person name="Beal K."/>
            <person name="Chang J."/>
            <person name="Clawson H."/>
            <person name="Cuff J."/>
            <person name="Di Palma F."/>
            <person name="Fitzgerald S."/>
            <person name="Flicek P."/>
            <person name="Guttman M."/>
            <person name="Hubisz M.J."/>
            <person name="Jaffe D.B."/>
            <person name="Jungreis I."/>
            <person name="Kent W.J."/>
            <person name="Kostka D."/>
            <person name="Lara M."/>
            <person name="Martins A.L."/>
            <person name="Massingham T."/>
            <person name="Moltke I."/>
            <person name="Raney B.J."/>
            <person name="Rasmussen M.D."/>
            <person name="Robinson J."/>
            <person name="Stark A."/>
            <person name="Vilella A.J."/>
            <person name="Wen J."/>
            <person name="Xie X."/>
            <person name="Zody M.C."/>
            <person name="Baldwin J."/>
            <person name="Bloom T."/>
            <person name="Chin C.W."/>
            <person name="Heiman D."/>
            <person name="Nicol R."/>
            <person name="Nusbaum C."/>
            <person name="Young S."/>
            <person name="Wilkinson J."/>
            <person name="Worley K.C."/>
            <person name="Kovar C.L."/>
            <person name="Muzny D.M."/>
            <person name="Gibbs R.A."/>
            <person name="Cree A."/>
            <person name="Dihn H.H."/>
            <person name="Fowler G."/>
            <person name="Jhangiani S."/>
            <person name="Joshi V."/>
            <person name="Lee S."/>
            <person name="Lewis L.R."/>
            <person name="Nazareth L.V."/>
            <person name="Okwuonu G."/>
            <person name="Santibanez J."/>
            <person name="Warren W.C."/>
            <person name="Mardis E.R."/>
            <person name="Weinstock G.M."/>
            <person name="Wilson R.K."/>
            <person name="Delehaunty K."/>
            <person name="Dooling D."/>
            <person name="Fronik C."/>
            <person name="Fulton L."/>
            <person name="Fulton B."/>
            <person name="Graves T."/>
            <person name="Minx P."/>
            <person name="Sodergren E."/>
            <person name="Birney E."/>
            <person name="Margulies E.H."/>
            <person name="Herrero J."/>
            <person name="Green E.D."/>
            <person name="Haussler D."/>
            <person name="Siepel A."/>
            <person name="Goldman N."/>
            <person name="Pollard K.S."/>
            <person name="Pedersen J.S."/>
            <person name="Lander E.S."/>
            <person name="Kellis M."/>
        </authorList>
    </citation>
    <scope>NUCLEOTIDE SEQUENCE [LARGE SCALE GENOMIC DNA]</scope>
</reference>
<dbReference type="InParanoid" id="G1P424"/>
<reference evidence="9" key="3">
    <citation type="submission" date="2025-09" db="UniProtKB">
        <authorList>
            <consortium name="Ensembl"/>
        </authorList>
    </citation>
    <scope>IDENTIFICATION</scope>
</reference>
<keyword evidence="6" id="KW-1133">Transmembrane helix</keyword>
<feature type="compositionally biased region" description="Pro residues" evidence="8">
    <location>
        <begin position="58"/>
        <end position="77"/>
    </location>
</feature>
<evidence type="ECO:0000256" key="2">
    <source>
        <dbReference type="ARBA" id="ARBA00009401"/>
    </source>
</evidence>
<feature type="compositionally biased region" description="Low complexity" evidence="8">
    <location>
        <begin position="78"/>
        <end position="88"/>
    </location>
</feature>